<feature type="region of interest" description="Disordered" evidence="1">
    <location>
        <begin position="2392"/>
        <end position="2467"/>
    </location>
</feature>
<dbReference type="PANTHER" id="PTHR23053">
    <property type="entry name" value="DLEC1 DELETED IN LUNG AND ESOPHAGEAL CANCER 1"/>
    <property type="match status" value="1"/>
</dbReference>
<name>A0A8D9BF78_9HEMI</name>
<proteinExistence type="predicted"/>
<feature type="region of interest" description="Disordered" evidence="1">
    <location>
        <begin position="702"/>
        <end position="734"/>
    </location>
</feature>
<feature type="region of interest" description="Disordered" evidence="1">
    <location>
        <begin position="1120"/>
        <end position="1149"/>
    </location>
</feature>
<evidence type="ECO:0000313" key="2">
    <source>
        <dbReference type="EMBL" id="CAG6782761.1"/>
    </source>
</evidence>
<feature type="compositionally biased region" description="Basic and acidic residues" evidence="1">
    <location>
        <begin position="2392"/>
        <end position="2402"/>
    </location>
</feature>
<protein>
    <submittedName>
        <fullName evidence="2">Hydrocephalus-inducing protein homolog</fullName>
    </submittedName>
</protein>
<feature type="region of interest" description="Disordered" evidence="1">
    <location>
        <begin position="2089"/>
        <end position="2129"/>
    </location>
</feature>
<feature type="region of interest" description="Disordered" evidence="1">
    <location>
        <begin position="465"/>
        <end position="557"/>
    </location>
</feature>
<feature type="compositionally biased region" description="Polar residues" evidence="1">
    <location>
        <begin position="1867"/>
        <end position="1878"/>
    </location>
</feature>
<accession>A0A8D9BF78</accession>
<evidence type="ECO:0000256" key="1">
    <source>
        <dbReference type="SAM" id="MobiDB-lite"/>
    </source>
</evidence>
<feature type="compositionally biased region" description="Basic and acidic residues" evidence="1">
    <location>
        <begin position="503"/>
        <end position="512"/>
    </location>
</feature>
<feature type="region of interest" description="Disordered" evidence="1">
    <location>
        <begin position="1839"/>
        <end position="1878"/>
    </location>
</feature>
<feature type="region of interest" description="Disordered" evidence="1">
    <location>
        <begin position="870"/>
        <end position="897"/>
    </location>
</feature>
<organism evidence="2">
    <name type="scientific">Cacopsylla melanoneura</name>
    <dbReference type="NCBI Taxonomy" id="428564"/>
    <lineage>
        <taxon>Eukaryota</taxon>
        <taxon>Metazoa</taxon>
        <taxon>Ecdysozoa</taxon>
        <taxon>Arthropoda</taxon>
        <taxon>Hexapoda</taxon>
        <taxon>Insecta</taxon>
        <taxon>Pterygota</taxon>
        <taxon>Neoptera</taxon>
        <taxon>Paraneoptera</taxon>
        <taxon>Hemiptera</taxon>
        <taxon>Sternorrhyncha</taxon>
        <taxon>Psylloidea</taxon>
        <taxon>Psyllidae</taxon>
        <taxon>Psyllinae</taxon>
        <taxon>Cacopsylla</taxon>
    </lineage>
</organism>
<dbReference type="Gene3D" id="2.60.40.10">
    <property type="entry name" value="Immunoglobulins"/>
    <property type="match status" value="6"/>
</dbReference>
<dbReference type="GO" id="GO:1904158">
    <property type="term" value="P:axonemal central apparatus assembly"/>
    <property type="evidence" value="ECO:0007669"/>
    <property type="project" value="TreeGrafter"/>
</dbReference>
<dbReference type="GO" id="GO:0003341">
    <property type="term" value="P:cilium movement"/>
    <property type="evidence" value="ECO:0007669"/>
    <property type="project" value="TreeGrafter"/>
</dbReference>
<dbReference type="InterPro" id="IPR013783">
    <property type="entry name" value="Ig-like_fold"/>
</dbReference>
<feature type="region of interest" description="Disordered" evidence="1">
    <location>
        <begin position="1659"/>
        <end position="1681"/>
    </location>
</feature>
<dbReference type="EMBL" id="HBUF01629081">
    <property type="protein sequence ID" value="CAG6782761.1"/>
    <property type="molecule type" value="Transcribed_RNA"/>
</dbReference>
<feature type="compositionally biased region" description="Polar residues" evidence="1">
    <location>
        <begin position="2435"/>
        <end position="2448"/>
    </location>
</feature>
<dbReference type="InterPro" id="IPR033305">
    <property type="entry name" value="Hydin-like"/>
</dbReference>
<feature type="region of interest" description="Disordered" evidence="1">
    <location>
        <begin position="966"/>
        <end position="1007"/>
    </location>
</feature>
<reference evidence="2" key="1">
    <citation type="submission" date="2021-05" db="EMBL/GenBank/DDBJ databases">
        <authorList>
            <person name="Alioto T."/>
            <person name="Alioto T."/>
            <person name="Gomez Garrido J."/>
        </authorList>
    </citation>
    <scope>NUCLEOTIDE SEQUENCE</scope>
</reference>
<feature type="compositionally biased region" description="Low complexity" evidence="1">
    <location>
        <begin position="1125"/>
        <end position="1134"/>
    </location>
</feature>
<feature type="compositionally biased region" description="Polar residues" evidence="1">
    <location>
        <begin position="523"/>
        <end position="536"/>
    </location>
</feature>
<feature type="compositionally biased region" description="Basic residues" evidence="1">
    <location>
        <begin position="513"/>
        <end position="522"/>
    </location>
</feature>
<dbReference type="GO" id="GO:0005930">
    <property type="term" value="C:axoneme"/>
    <property type="evidence" value="ECO:0007669"/>
    <property type="project" value="TreeGrafter"/>
</dbReference>
<sequence length="3014" mass="339049">MKLKGFSLFPQATLFTKRCPTWSLSVRHEYIAIARYLYSGSHHGLATLRSLDSKVTMKTVTLMQERSKQIAKKLMFSSSEKGLYTDQNIVEGGWVVVEKDAVPSCVQIHAALDRACVAKYLLLTHTTSALTGQDLWSVRTAPYSVDFGIITVNEQHLYSIVMCSLTPRLPFSVLINRGKHSHDYSYLGLTLHMKRGEENWDDGNELRRLGIKFAPSKTVFRETTQKVRYPLVVSIKGGLQIQIIVKATVCVPSLSVYPCIINFNTIRVNNMYSEYITIANKGLVKCQWKIVRKKTDESEERSVAKRLTLAKVEGVLKPDTMDFIKVTVQSKTAVNFNLHYNLYVVNNSEPIRINILVNVVEPNIVITQRMLNFGLRYPYTLETGMNCDIQNRNPFPVELMFQYPIQRSDFTEECRAIEVLLCYYNAEVLHIPNTYDEFNFTPVVKDFFNEIENKTRDWMTTVRDTAENETAEPAPPPPTPVSERSSSIKDATPQPGETEDEDKSVKKEDKAKKISSRSRAQSRKSMSNLKPTSSIPDTKKDRKRHGSPPPPPVLVSDENINEYMNYLDENNLKEDPLGLFVSEDLTRDDLIESLPEEEKKGVCVICYAAPEIGGKQLATRLANRLNLEAVDIDSLAINTIVEMTGSTNENYVKLVDHVNQMYEKSMHTDVAARSDVLVDKTTLRDKLERIISYLEQHKHAKAKEAAPLTSPTTEPVKAKGKQRSTQNAGAEPVHNPALDDATFLEEMLTQLLPTEAGLVDRCRNKGIVIEDVKSVFFPNTVNLYLTLLKIVTPRVKHIHLVVLHDTCAAYEERQRELASLRGIHEEKILKAKRKQLMSITPEQEAKLSETDKNIYKQLLYERKAAMRDQELEDEGEPEVVVIEPPPPMAGKKSKLKATGMSTVEVELPLETVEPPQEEEEKVVSQEILDQFKQYEILLAKFLRAATLWHPNLEDYTVLGLVTESQEGKHNQSSNKSKSNVKESKAQVGGKKAPKEEPAKETVTPAPVSVSPSPIVGNLGMPVFINNMTHAAKNAVFFSMEQFYVDHDILEQKKQTHQSRIPIPLTSWVLRKPPIDLSLDSPRIESPLFCLQSPIIIEESISELLEPEPVSEPMMSKISVRSYAPTSSKMSTGRSSSRKSNRSKKKEESSMAIYPIKLPPECELKYMKFTLEPHGKLPLTFTFSPTQVGSFERSFEFYLNNYNTKHRVKCVGECVVPDIDRSLAVMYPKIIDHYTDMNERNVFITKKSTYFLGYVLVTPASWTNSLLQEAAVQFLNPSQVTPVKINFTWSTLDRVPSAEDEFGFDPTELTLKPGETKNLHIWGAPHHVGTRSDQIVYCIDENPSAGSIKIGMNGIRAQFSVEPTTIRFQRALLYHTYTGCIRLFNKSTVSLYWSFYKIGVSPVIKRKEDFSQEITISKMQGLMAPVSYEDIKFTYTPLTVDHKKLDVYVHVMDHLKRHEVLDPVLVTVVWEASDVAVDLELPEASKTLDFGHVKYGSYIQRILKVKNKGVFDLWITVDTIEQVCYNGLPFDPKTIFTIEPLTFDLLPDKTFDVQITASTDTLNKAVTLTNEEVISILVFDRADHDNLIAILPVCVSLQVITPDFLIAPPSELRFGPMLLRQKKVLHFQISNSGSFSFDFWFTLPEPRTKPVRMEPRIEEVKEKEKTKGATPATPRKGKQVDKQDSLQFKYDETTSIVILPFVLTMKSGTVLPSEVLLVPVMCFLEAEGPHSETVLFHISNHPGGFEPVPLMMSAQGHRPRLQFQNLNFIFQEANIICRTFDSLDENDLDFDTSYTVFATADKILQFANSPIAEASTMDINLYNPSVVPAEVLVYSSQRPTDSELVPSPGSIAVKNNAKSSGRRKDKTGTTGEMTSPQQTKGDEIFDVEAKNFTILPHCSTKLKIIFKPVAIEDYKGMVTVILPANPHGENLTFTVLGQVTVPQIAILEPALNDDNKLVVSMNPTLMSKRSLKQLRFQNICKVVAHVILEIHKNEDGIFKVIPTTDTLPLLLVEAKEITYTTLINMKPGDVAQFNIEFKPLMKGRTTGEIYLYITNNMYEKFVVYMIGICHDDPFDVKGLTAAPLSLISAPRLPPTTSHSPPPVSVKSPTRRNEKKSPVPPSLGAEEHKEPDTLHSYEVDLGAIPVGEERWHTFHIFNTSEDGIWRYKFSCENQDLVVIPNLGHIGPQSTSLFTIAFKASQEFNGVIKILGTLTPISLTEDPELGEVPLNFNWDISLSSKPEITLLSAFVPKKPLSPRLKELPRPKELEPANKPTGKKISTALKTKRDTFSDNALNQYPEPKYTIMKAIEPTPFKIDVKLVAALCKFAVTESELDFSFISCYQEKIMKLKVLNPSLVPVKVQSSFLSETKNPISSFHIRDLIAISSSPVGDIIHIDTPRSDKTSRNVSAGTTRRSKKPTGHLDHHAPKLLDSLESVCPSNKSSPSPSMTESEGEEEPKIVPPPFSVSPTDEVTIDPLESCVYSIKFRPTQEFSYGASLGFFRIPSDPDSDLTSHYCTLEGSGSMPCLHMEVPESALATTPEIEARVSARTNEAGITRFRVLVFNVLGDNDSHIMNIRMTNISSTKVTYSWKHMGNIRTTYLSESCVADPCTMECTEKPDGRLSPGNQNIVSFTFHPFTLGISECHYKLLLNNENIVDFLFVGVAREPRVCLSNKFLKLSSTFASILSSDSIFIKNKEPYELNFQFIASSLCSEGKQEVLEVFPFAGTLAPNSITPIKIQFVPRSSGDVVFHVQCSISKRSTPLELDVSCRVYSVNVEVTLISDLGENMKLYPFPAVTNTYTVGRINVNVRQIYCYRISNLSLKGMAYEWNARYIKKSSLVIKVDIPIGRVPPQASVSGQFSVLVKRDSEFNADCLELQIKHGPLYKIQLEGIARDLPYQIYPKVVDFASCLITAEEVVGGTDDQDRTKYNMIVQCKNHSHEHVLIENYFEDTEWLHVDVLNDSIPPYEIGMILFTFNPICSMIYRESVKLIINGKYEETIKVSGKGVELKVGWNDC</sequence>
<dbReference type="PANTHER" id="PTHR23053:SF0">
    <property type="entry name" value="HYDROCEPHALUS-INDUCING PROTEIN HOMOLOG"/>
    <property type="match status" value="1"/>
</dbReference>